<evidence type="ECO:0000256" key="2">
    <source>
        <dbReference type="ARBA" id="ARBA00022691"/>
    </source>
</evidence>
<evidence type="ECO:0000313" key="4">
    <source>
        <dbReference type="EMBL" id="SOD96012.1"/>
    </source>
</evidence>
<keyword evidence="2" id="KW-0949">S-adenosyl-L-methionine</keyword>
<dbReference type="OrthoDB" id="5489421at2"/>
<evidence type="ECO:0000259" key="3">
    <source>
        <dbReference type="Pfam" id="PF05175"/>
    </source>
</evidence>
<protein>
    <submittedName>
        <fullName evidence="4">tRNA1(Val) A37 N6-methylase TrmN6</fullName>
    </submittedName>
</protein>
<dbReference type="GO" id="GO:0032259">
    <property type="term" value="P:methylation"/>
    <property type="evidence" value="ECO:0007669"/>
    <property type="project" value="UniProtKB-KW"/>
</dbReference>
<reference evidence="4 5" key="1">
    <citation type="submission" date="2017-09" db="EMBL/GenBank/DDBJ databases">
        <authorList>
            <person name="Ehlers B."/>
            <person name="Leendertz F.H."/>
        </authorList>
    </citation>
    <scope>NUCLEOTIDE SEQUENCE [LARGE SCALE GENOMIC DNA]</scope>
    <source>
        <strain evidence="4 5">USBA 140</strain>
    </source>
</reference>
<dbReference type="InterPro" id="IPR029063">
    <property type="entry name" value="SAM-dependent_MTases_sf"/>
</dbReference>
<dbReference type="Pfam" id="PF05175">
    <property type="entry name" value="MTS"/>
    <property type="match status" value="1"/>
</dbReference>
<dbReference type="AlphaFoldDB" id="A0A286GKH9"/>
<dbReference type="SUPFAM" id="SSF53335">
    <property type="entry name" value="S-adenosyl-L-methionine-dependent methyltransferases"/>
    <property type="match status" value="1"/>
</dbReference>
<proteinExistence type="predicted"/>
<dbReference type="InterPro" id="IPR007848">
    <property type="entry name" value="Small_mtfrase_dom"/>
</dbReference>
<dbReference type="Gene3D" id="3.40.50.150">
    <property type="entry name" value="Vaccinia Virus protein VP39"/>
    <property type="match status" value="1"/>
</dbReference>
<gene>
    <name evidence="4" type="ORF">SAMN05421508_105108</name>
</gene>
<keyword evidence="1 4" id="KW-0808">Transferase</keyword>
<dbReference type="PANTHER" id="PTHR47739">
    <property type="entry name" value="TRNA1(VAL) (ADENINE(37)-N6)-METHYLTRANSFERASE"/>
    <property type="match status" value="1"/>
</dbReference>
<evidence type="ECO:0000256" key="1">
    <source>
        <dbReference type="ARBA" id="ARBA00022603"/>
    </source>
</evidence>
<keyword evidence="5" id="KW-1185">Reference proteome</keyword>
<dbReference type="EMBL" id="OCNJ01000005">
    <property type="protein sequence ID" value="SOD96012.1"/>
    <property type="molecule type" value="Genomic_DNA"/>
</dbReference>
<dbReference type="InterPro" id="IPR050210">
    <property type="entry name" value="tRNA_Adenine-N(6)_MTase"/>
</dbReference>
<organism evidence="4 5">
    <name type="scientific">Caenispirillum bisanense</name>
    <dbReference type="NCBI Taxonomy" id="414052"/>
    <lineage>
        <taxon>Bacteria</taxon>
        <taxon>Pseudomonadati</taxon>
        <taxon>Pseudomonadota</taxon>
        <taxon>Alphaproteobacteria</taxon>
        <taxon>Rhodospirillales</taxon>
        <taxon>Novispirillaceae</taxon>
        <taxon>Caenispirillum</taxon>
    </lineage>
</organism>
<feature type="domain" description="Methyltransferase small" evidence="3">
    <location>
        <begin position="36"/>
        <end position="128"/>
    </location>
</feature>
<keyword evidence="1 4" id="KW-0489">Methyltransferase</keyword>
<accession>A0A286GKH9</accession>
<dbReference type="RefSeq" id="WP_097279487.1">
    <property type="nucleotide sequence ID" value="NZ_OCNJ01000005.1"/>
</dbReference>
<dbReference type="GO" id="GO:0008168">
    <property type="term" value="F:methyltransferase activity"/>
    <property type="evidence" value="ECO:0007669"/>
    <property type="project" value="UniProtKB-KW"/>
</dbReference>
<dbReference type="PANTHER" id="PTHR47739:SF1">
    <property type="entry name" value="TRNA1(VAL) (ADENINE(37)-N6)-METHYLTRANSFERASE"/>
    <property type="match status" value="1"/>
</dbReference>
<evidence type="ECO:0000313" key="5">
    <source>
        <dbReference type="Proteomes" id="UP000219621"/>
    </source>
</evidence>
<dbReference type="CDD" id="cd02440">
    <property type="entry name" value="AdoMet_MTases"/>
    <property type="match status" value="1"/>
</dbReference>
<sequence length="254" mass="26839">MSPGLADGVTEDRLLGGRVRLLQEREGYRAAVDPVLLAAACPMRPGQSVLDVGIGPGAALLALAARLERRGDWRGLEWRPAAADLARRNMALNELPAAVAVGDAKRPPFTLDSLDHVITNPPFSAGGTLPENEGRATAHAEGATDLADWIKGCLSVLRPRGWLTLIHRADRLDDVLAALHRQCGAVGIIPLWPRAGEAARRVIVRARKGVKSPAVLYPGLVLHGTGPAKYTAEAEAILRDAAPLFPDAPGGARS</sequence>
<name>A0A286GKH9_9PROT</name>
<dbReference type="Proteomes" id="UP000219621">
    <property type="component" value="Unassembled WGS sequence"/>
</dbReference>